<organism evidence="10">
    <name type="scientific">Pectinophora gossypiella</name>
    <name type="common">Cotton pink bollworm</name>
    <name type="synonym">Depressaria gossypiella</name>
    <dbReference type="NCBI Taxonomy" id="13191"/>
    <lineage>
        <taxon>Eukaryota</taxon>
        <taxon>Metazoa</taxon>
        <taxon>Ecdysozoa</taxon>
        <taxon>Arthropoda</taxon>
        <taxon>Hexapoda</taxon>
        <taxon>Insecta</taxon>
        <taxon>Pterygota</taxon>
        <taxon>Neoptera</taxon>
        <taxon>Endopterygota</taxon>
        <taxon>Lepidoptera</taxon>
        <taxon>Glossata</taxon>
        <taxon>Ditrysia</taxon>
        <taxon>Gelechioidea</taxon>
        <taxon>Gelechiidae</taxon>
        <taxon>Apatetrinae</taxon>
        <taxon>Pectinophora</taxon>
    </lineage>
</organism>
<keyword evidence="3" id="KW-0489">Methyltransferase</keyword>
<evidence type="ECO:0000256" key="4">
    <source>
        <dbReference type="ARBA" id="ARBA00022679"/>
    </source>
</evidence>
<evidence type="ECO:0000256" key="2">
    <source>
        <dbReference type="ARBA" id="ARBA00012796"/>
    </source>
</evidence>
<dbReference type="EMBL" id="GDQN01008753">
    <property type="protein sequence ID" value="JAT82301.1"/>
    <property type="molecule type" value="Transcribed_RNA"/>
</dbReference>
<evidence type="ECO:0000313" key="10">
    <source>
        <dbReference type="EMBL" id="JAT82301.1"/>
    </source>
</evidence>
<dbReference type="OrthoDB" id="1925287at2759"/>
<dbReference type="PROSITE" id="PS51620">
    <property type="entry name" value="SAM_TRM61"/>
    <property type="match status" value="1"/>
</dbReference>
<evidence type="ECO:0000256" key="1">
    <source>
        <dbReference type="ARBA" id="ARBA00004123"/>
    </source>
</evidence>
<dbReference type="PANTHER" id="PTHR12133">
    <property type="entry name" value="TRNA (ADENINE(58)-N(1))-METHYLTRANSFERASE"/>
    <property type="match status" value="1"/>
</dbReference>
<dbReference type="Pfam" id="PF08704">
    <property type="entry name" value="GCD14"/>
    <property type="match status" value="1"/>
</dbReference>
<dbReference type="SUPFAM" id="SSF53335">
    <property type="entry name" value="S-adenosyl-L-methionine-dependent methyltransferases"/>
    <property type="match status" value="1"/>
</dbReference>
<dbReference type="GO" id="GO:0030488">
    <property type="term" value="P:tRNA methylation"/>
    <property type="evidence" value="ECO:0007669"/>
    <property type="project" value="InterPro"/>
</dbReference>
<keyword evidence="7" id="KW-0539">Nucleus</keyword>
<sequence>LAVAAPINELLYKLKMSFLNYKERIAEGDTVILYLSNSLYALDVQRQIKNKKGELIENVFQTPFGALKVRSLIGVEFGSRVELSKGWGHILQPTPELWSLTLPHRTQIIYTPDISMIMLQLDLVPGSVVVEAG</sequence>
<dbReference type="FunFam" id="3.10.330.20:FF:000002">
    <property type="entry name" value="tRNA (adenine(58)-N(1))-methyltransferase catalytic subunit TRMT61A"/>
    <property type="match status" value="1"/>
</dbReference>
<dbReference type="EC" id="2.1.1.220" evidence="2"/>
<evidence type="ECO:0000256" key="3">
    <source>
        <dbReference type="ARBA" id="ARBA00022603"/>
    </source>
</evidence>
<proteinExistence type="predicted"/>
<dbReference type="AlphaFoldDB" id="A0A1E1W601"/>
<keyword evidence="5" id="KW-0949">S-adenosyl-L-methionine</keyword>
<dbReference type="InterPro" id="IPR049470">
    <property type="entry name" value="TRM61_C"/>
</dbReference>
<comment type="subcellular location">
    <subcellularLocation>
        <location evidence="1">Nucleus</location>
    </subcellularLocation>
</comment>
<keyword evidence="4" id="KW-0808">Transferase</keyword>
<evidence type="ECO:0000259" key="9">
    <source>
        <dbReference type="Pfam" id="PF08704"/>
    </source>
</evidence>
<comment type="catalytic activity">
    <reaction evidence="8">
        <text>an adenosine in mRNA + S-adenosyl-L-methionine = an N(1)-methyladenosine in mRNA + S-adenosyl-L-homocysteine + H(+)</text>
        <dbReference type="Rhea" id="RHEA:55392"/>
        <dbReference type="Rhea" id="RHEA-COMP:12414"/>
        <dbReference type="Rhea" id="RHEA-COMP:12415"/>
        <dbReference type="ChEBI" id="CHEBI:15378"/>
        <dbReference type="ChEBI" id="CHEBI:57856"/>
        <dbReference type="ChEBI" id="CHEBI:59789"/>
        <dbReference type="ChEBI" id="CHEBI:74411"/>
        <dbReference type="ChEBI" id="CHEBI:74491"/>
    </reaction>
</comment>
<name>A0A1E1W601_PECGO</name>
<evidence type="ECO:0000256" key="5">
    <source>
        <dbReference type="ARBA" id="ARBA00022691"/>
    </source>
</evidence>
<feature type="domain" description="tRNA (adenine(58)-N(1))-methyltransferase catalytic subunit TRM61 C-terminal" evidence="9">
    <location>
        <begin position="86"/>
        <end position="133"/>
    </location>
</feature>
<dbReference type="GO" id="GO:0005634">
    <property type="term" value="C:nucleus"/>
    <property type="evidence" value="ECO:0007669"/>
    <property type="project" value="UniProtKB-SubCell"/>
</dbReference>
<reference evidence="10" key="1">
    <citation type="submission" date="2015-09" db="EMBL/GenBank/DDBJ databases">
        <title>De novo assembly of Pectinophora gossypiella (Pink Bollworm) gut transcriptome.</title>
        <authorList>
            <person name="Tassone E.E."/>
        </authorList>
    </citation>
    <scope>NUCLEOTIDE SEQUENCE</scope>
</reference>
<feature type="non-terminal residue" evidence="10">
    <location>
        <position position="133"/>
    </location>
</feature>
<evidence type="ECO:0000256" key="8">
    <source>
        <dbReference type="ARBA" id="ARBA00048481"/>
    </source>
</evidence>
<dbReference type="GO" id="GO:0031515">
    <property type="term" value="C:tRNA (m1A) methyltransferase complex"/>
    <property type="evidence" value="ECO:0007669"/>
    <property type="project" value="InterPro"/>
</dbReference>
<dbReference type="Gene3D" id="3.40.50.150">
    <property type="entry name" value="Vaccinia Virus protein VP39"/>
    <property type="match status" value="1"/>
</dbReference>
<evidence type="ECO:0000256" key="6">
    <source>
        <dbReference type="ARBA" id="ARBA00022694"/>
    </source>
</evidence>
<evidence type="ECO:0000256" key="7">
    <source>
        <dbReference type="ARBA" id="ARBA00023242"/>
    </source>
</evidence>
<feature type="non-terminal residue" evidence="10">
    <location>
        <position position="1"/>
    </location>
</feature>
<gene>
    <name evidence="10" type="ORF">g.1506</name>
</gene>
<dbReference type="InterPro" id="IPR029063">
    <property type="entry name" value="SAM-dependent_MTases_sf"/>
</dbReference>
<dbReference type="GO" id="GO:0160107">
    <property type="term" value="F:tRNA (adenine(58)-N1)-methyltransferase activity"/>
    <property type="evidence" value="ECO:0007669"/>
    <property type="project" value="UniProtKB-EC"/>
</dbReference>
<dbReference type="InterPro" id="IPR014816">
    <property type="entry name" value="tRNA_MeTrfase_Gcd14"/>
</dbReference>
<accession>A0A1E1W601</accession>
<protein>
    <recommendedName>
        <fullName evidence="2">tRNA (adenine(58)-N(1))-methyltransferase</fullName>
        <ecNumber evidence="2">2.1.1.220</ecNumber>
    </recommendedName>
</protein>
<dbReference type="Gene3D" id="3.10.330.20">
    <property type="match status" value="1"/>
</dbReference>
<keyword evidence="6" id="KW-0819">tRNA processing</keyword>
<dbReference type="PANTHER" id="PTHR12133:SF2">
    <property type="entry name" value="TRNA (ADENINE(58)-N(1))-METHYLTRANSFERASE CATALYTIC SUBUNIT TRMT61A"/>
    <property type="match status" value="1"/>
</dbReference>